<feature type="signal peptide" evidence="1">
    <location>
        <begin position="1"/>
        <end position="25"/>
    </location>
</feature>
<evidence type="ECO:0000313" key="2">
    <source>
        <dbReference type="EMBL" id="JAG91941.1"/>
    </source>
</evidence>
<feature type="chain" id="PRO_5002212531" evidence="1">
    <location>
        <begin position="26"/>
        <end position="119"/>
    </location>
</feature>
<protein>
    <submittedName>
        <fullName evidence="2">Putative secreted protein</fullName>
    </submittedName>
</protein>
<dbReference type="AlphaFoldDB" id="A0A0C9RWH8"/>
<accession>A0A0C9RWH8</accession>
<name>A0A0C9RWH8_AMBAM</name>
<organism evidence="2">
    <name type="scientific">Amblyomma americanum</name>
    <name type="common">Lone star tick</name>
    <dbReference type="NCBI Taxonomy" id="6943"/>
    <lineage>
        <taxon>Eukaryota</taxon>
        <taxon>Metazoa</taxon>
        <taxon>Ecdysozoa</taxon>
        <taxon>Arthropoda</taxon>
        <taxon>Chelicerata</taxon>
        <taxon>Arachnida</taxon>
        <taxon>Acari</taxon>
        <taxon>Parasitiformes</taxon>
        <taxon>Ixodida</taxon>
        <taxon>Ixodoidea</taxon>
        <taxon>Ixodidae</taxon>
        <taxon>Amblyomminae</taxon>
        <taxon>Amblyomma</taxon>
    </lineage>
</organism>
<proteinExistence type="evidence at transcript level"/>
<evidence type="ECO:0000256" key="1">
    <source>
        <dbReference type="SAM" id="SignalP"/>
    </source>
</evidence>
<sequence length="119" mass="14094">MHSPRGVPVFLLLSVYSSLLVVQQAWFPYCSRHCSARHGERQVLKGRCCTELFFYLNRISGCNTDLFFLSKSKRQCNFRYAAQKRSPFERRNLNARIMRLRLVHIMNSLPHRRACRLKC</sequence>
<keyword evidence="1" id="KW-0732">Signal</keyword>
<dbReference type="EMBL" id="GBZX01000799">
    <property type="protein sequence ID" value="JAG91941.1"/>
    <property type="molecule type" value="mRNA"/>
</dbReference>
<reference evidence="2" key="1">
    <citation type="journal article" date="2015" name="PLoS ONE">
        <title>An Insight into the Sialome of the Lone Star Tick, Amblyomma americanum, with a Glimpse on Its Time Dependent Gene Expression.</title>
        <authorList>
            <person name="Karim S."/>
            <person name="Ribeiro J.M."/>
        </authorList>
    </citation>
    <scope>NUCLEOTIDE SEQUENCE</scope>
    <source>
        <tissue evidence="2">Salivary gland</tissue>
    </source>
</reference>